<protein>
    <submittedName>
        <fullName evidence="2">Uncharacterized protein</fullName>
    </submittedName>
</protein>
<evidence type="ECO:0000313" key="3">
    <source>
        <dbReference type="Proteomes" id="UP001500016"/>
    </source>
</evidence>
<comment type="caution">
    <text evidence="2">The sequence shown here is derived from an EMBL/GenBank/DDBJ whole genome shotgun (WGS) entry which is preliminary data.</text>
</comment>
<organism evidence="2 3">
    <name type="scientific">Streptomyces albiaxialis</name>
    <dbReference type="NCBI Taxonomy" id="329523"/>
    <lineage>
        <taxon>Bacteria</taxon>
        <taxon>Bacillati</taxon>
        <taxon>Actinomycetota</taxon>
        <taxon>Actinomycetes</taxon>
        <taxon>Kitasatosporales</taxon>
        <taxon>Streptomycetaceae</taxon>
        <taxon>Streptomyces</taxon>
    </lineage>
</organism>
<dbReference type="Proteomes" id="UP001500016">
    <property type="component" value="Unassembled WGS sequence"/>
</dbReference>
<gene>
    <name evidence="2" type="ORF">GCM10009801_15970</name>
</gene>
<reference evidence="3" key="1">
    <citation type="journal article" date="2019" name="Int. J. Syst. Evol. Microbiol.">
        <title>The Global Catalogue of Microorganisms (GCM) 10K type strain sequencing project: providing services to taxonomists for standard genome sequencing and annotation.</title>
        <authorList>
            <consortium name="The Broad Institute Genomics Platform"/>
            <consortium name="The Broad Institute Genome Sequencing Center for Infectious Disease"/>
            <person name="Wu L."/>
            <person name="Ma J."/>
        </authorList>
    </citation>
    <scope>NUCLEOTIDE SEQUENCE [LARGE SCALE GENOMIC DNA]</scope>
    <source>
        <strain evidence="3">JCM 15478</strain>
    </source>
</reference>
<sequence>MYEEGADGVDQQADRRLVPGDEHQQQRVHEFGVGEPVLVAVPHQGAGEIVARLGPSALGQFGERVPQCGMRGRRLPGVRSTPGP</sequence>
<accession>A0ABP5H7Z1</accession>
<keyword evidence="3" id="KW-1185">Reference proteome</keyword>
<name>A0ABP5H7Z1_9ACTN</name>
<proteinExistence type="predicted"/>
<dbReference type="EMBL" id="BAAAPE010000002">
    <property type="protein sequence ID" value="GAA2068014.1"/>
    <property type="molecule type" value="Genomic_DNA"/>
</dbReference>
<feature type="compositionally biased region" description="Basic and acidic residues" evidence="1">
    <location>
        <begin position="12"/>
        <end position="25"/>
    </location>
</feature>
<feature type="region of interest" description="Disordered" evidence="1">
    <location>
        <begin position="1"/>
        <end position="25"/>
    </location>
</feature>
<evidence type="ECO:0000256" key="1">
    <source>
        <dbReference type="SAM" id="MobiDB-lite"/>
    </source>
</evidence>
<evidence type="ECO:0000313" key="2">
    <source>
        <dbReference type="EMBL" id="GAA2068014.1"/>
    </source>
</evidence>